<feature type="transmembrane region" description="Helical" evidence="1">
    <location>
        <begin position="21"/>
        <end position="47"/>
    </location>
</feature>
<feature type="transmembrane region" description="Helical" evidence="1">
    <location>
        <begin position="96"/>
        <end position="121"/>
    </location>
</feature>
<evidence type="ECO:0000313" key="2">
    <source>
        <dbReference type="Proteomes" id="UP000504629"/>
    </source>
</evidence>
<protein>
    <submittedName>
        <fullName evidence="3">Uncharacterized protein LOC114244321</fullName>
    </submittedName>
</protein>
<keyword evidence="1" id="KW-0472">Membrane</keyword>
<keyword evidence="2" id="KW-1185">Reference proteome</keyword>
<dbReference type="Proteomes" id="UP000504629">
    <property type="component" value="Unplaced"/>
</dbReference>
<organism evidence="2 3">
    <name type="scientific">Bombyx mandarina</name>
    <name type="common">Wild silk moth</name>
    <name type="synonym">Wild silkworm</name>
    <dbReference type="NCBI Taxonomy" id="7092"/>
    <lineage>
        <taxon>Eukaryota</taxon>
        <taxon>Metazoa</taxon>
        <taxon>Ecdysozoa</taxon>
        <taxon>Arthropoda</taxon>
        <taxon>Hexapoda</taxon>
        <taxon>Insecta</taxon>
        <taxon>Pterygota</taxon>
        <taxon>Neoptera</taxon>
        <taxon>Endopterygota</taxon>
        <taxon>Lepidoptera</taxon>
        <taxon>Glossata</taxon>
        <taxon>Ditrysia</taxon>
        <taxon>Bombycoidea</taxon>
        <taxon>Bombycidae</taxon>
        <taxon>Bombycinae</taxon>
        <taxon>Bombyx</taxon>
    </lineage>
</organism>
<dbReference type="OrthoDB" id="7461624at2759"/>
<keyword evidence="1" id="KW-1133">Transmembrane helix</keyword>
<dbReference type="RefSeq" id="XP_028031877.1">
    <property type="nucleotide sequence ID" value="XM_028176076.1"/>
</dbReference>
<gene>
    <name evidence="3" type="primary">LOC114244321</name>
</gene>
<name>A0A6J2JSF7_BOMMA</name>
<keyword evidence="1" id="KW-0812">Transmembrane</keyword>
<proteinExistence type="predicted"/>
<evidence type="ECO:0000256" key="1">
    <source>
        <dbReference type="SAM" id="Phobius"/>
    </source>
</evidence>
<feature type="transmembrane region" description="Helical" evidence="1">
    <location>
        <begin position="133"/>
        <end position="153"/>
    </location>
</feature>
<dbReference type="GeneID" id="114244321"/>
<sequence>MRFELPVLRRCCFCLPLRRGLLAWGYFKLLAIVVEVYFTITVLYLLFVGLAMFIGFHLILITLPLILLTLLCVDFIFTVIFLIAAHKKKHTLMEVYYYYLIILVSIIIVLSVLMSSLLLSARTNNVELQTTRIAVVISSFLYIFTHCYFLVLVRSAIKKIKDQNVTLRFVNNTGEIEVC</sequence>
<feature type="transmembrane region" description="Helical" evidence="1">
    <location>
        <begin position="53"/>
        <end position="84"/>
    </location>
</feature>
<dbReference type="KEGG" id="bman:114244321"/>
<dbReference type="AlphaFoldDB" id="A0A6J2JSF7"/>
<accession>A0A6J2JSF7</accession>
<evidence type="ECO:0000313" key="3">
    <source>
        <dbReference type="RefSeq" id="XP_028031877.1"/>
    </source>
</evidence>
<reference evidence="3" key="1">
    <citation type="submission" date="2025-08" db="UniProtKB">
        <authorList>
            <consortium name="RefSeq"/>
        </authorList>
    </citation>
    <scope>IDENTIFICATION</scope>
    <source>
        <tissue evidence="3">Silk gland</tissue>
    </source>
</reference>